<organism evidence="3">
    <name type="scientific">bioreactor metagenome</name>
    <dbReference type="NCBI Taxonomy" id="1076179"/>
    <lineage>
        <taxon>unclassified sequences</taxon>
        <taxon>metagenomes</taxon>
        <taxon>ecological metagenomes</taxon>
    </lineage>
</organism>
<feature type="compositionally biased region" description="Basic and acidic residues" evidence="1">
    <location>
        <begin position="360"/>
        <end position="389"/>
    </location>
</feature>
<proteinExistence type="predicted"/>
<feature type="transmembrane region" description="Helical" evidence="2">
    <location>
        <begin position="261"/>
        <end position="282"/>
    </location>
</feature>
<keyword evidence="2" id="KW-0812">Transmembrane</keyword>
<feature type="transmembrane region" description="Helical" evidence="2">
    <location>
        <begin position="217"/>
        <end position="236"/>
    </location>
</feature>
<dbReference type="AlphaFoldDB" id="A0A644VRD8"/>
<dbReference type="PROSITE" id="PS51257">
    <property type="entry name" value="PROKAR_LIPOPROTEIN"/>
    <property type="match status" value="1"/>
</dbReference>
<evidence type="ECO:0000256" key="1">
    <source>
        <dbReference type="SAM" id="MobiDB-lite"/>
    </source>
</evidence>
<evidence type="ECO:0000313" key="3">
    <source>
        <dbReference type="EMBL" id="MPL93916.1"/>
    </source>
</evidence>
<reference evidence="3" key="1">
    <citation type="submission" date="2019-08" db="EMBL/GenBank/DDBJ databases">
        <authorList>
            <person name="Kucharzyk K."/>
            <person name="Murdoch R.W."/>
            <person name="Higgins S."/>
            <person name="Loffler F."/>
        </authorList>
    </citation>
    <scope>NUCLEOTIDE SEQUENCE</scope>
</reference>
<comment type="caution">
    <text evidence="3">The sequence shown here is derived from an EMBL/GenBank/DDBJ whole genome shotgun (WGS) entry which is preliminary data.</text>
</comment>
<dbReference type="EMBL" id="VSSQ01000408">
    <property type="protein sequence ID" value="MPL93916.1"/>
    <property type="molecule type" value="Genomic_DNA"/>
</dbReference>
<feature type="transmembrane region" description="Helical" evidence="2">
    <location>
        <begin position="175"/>
        <end position="205"/>
    </location>
</feature>
<feature type="region of interest" description="Disordered" evidence="1">
    <location>
        <begin position="345"/>
        <end position="389"/>
    </location>
</feature>
<gene>
    <name evidence="3" type="ORF">SDC9_40064</name>
</gene>
<feature type="transmembrane region" description="Helical" evidence="2">
    <location>
        <begin position="294"/>
        <end position="312"/>
    </location>
</feature>
<accession>A0A644VRD8</accession>
<sequence>MKHIRLSFKLIACITLFLSLASCKRGINIDEINSMSEGVQKDSASLYYYTGLKKGDMLIATDTFYINTKAKSEYKDKKEVRPGSDFQWSVDEYRGARIFTGDTLMVVGGYKHQIFKHVKKATASKYQGFVQVERIQNGEVTAKGWTVGQHNLCKLVQPDTPVWWSYFFNVSSADFLVTLIFLSLFVVLIALFWRLIYWLVIRFLVKSEVFWKQSSIVSQYVFLISSATLALLVFFIQTDDPLIISLRFNPDFFAHWSEYPLFLKIVPFVLVIWVLSAIAMAWEMAAKFRTWWLLIYYPGKLALGCLIVGLVIVAGWVIYLILPGVIAFVVIMIMGKANDMSGGALSGSGSGSSSAPPMTFRDDEGKQHMSGVDRDSANKRIAERKEGGI</sequence>
<keyword evidence="2" id="KW-1133">Transmembrane helix</keyword>
<keyword evidence="2" id="KW-0472">Membrane</keyword>
<name>A0A644VRD8_9ZZZZ</name>
<protein>
    <submittedName>
        <fullName evidence="3">Uncharacterized protein</fullName>
    </submittedName>
</protein>
<evidence type="ECO:0000256" key="2">
    <source>
        <dbReference type="SAM" id="Phobius"/>
    </source>
</evidence>
<feature type="transmembrane region" description="Helical" evidence="2">
    <location>
        <begin position="318"/>
        <end position="335"/>
    </location>
</feature>